<accession>A0AAD1UB41</accession>
<protein>
    <recommendedName>
        <fullName evidence="1">DUF4460 domain-containing protein</fullName>
    </recommendedName>
</protein>
<proteinExistence type="predicted"/>
<gene>
    <name evidence="2" type="ORF">ECRASSUSDP1_LOCUS7097</name>
</gene>
<dbReference type="PANTHER" id="PTHR31596:SF1">
    <property type="entry name" value="T-CELL ACTIVATION INHIBITOR, MITOCHONDRIAL"/>
    <property type="match status" value="1"/>
</dbReference>
<dbReference type="InterPro" id="IPR027986">
    <property type="entry name" value="TCAIM"/>
</dbReference>
<organism evidence="2 3">
    <name type="scientific">Euplotes crassus</name>
    <dbReference type="NCBI Taxonomy" id="5936"/>
    <lineage>
        <taxon>Eukaryota</taxon>
        <taxon>Sar</taxon>
        <taxon>Alveolata</taxon>
        <taxon>Ciliophora</taxon>
        <taxon>Intramacronucleata</taxon>
        <taxon>Spirotrichea</taxon>
        <taxon>Hypotrichia</taxon>
        <taxon>Euplotida</taxon>
        <taxon>Euplotidae</taxon>
        <taxon>Moneuplotes</taxon>
    </lineage>
</organism>
<evidence type="ECO:0000313" key="3">
    <source>
        <dbReference type="Proteomes" id="UP001295684"/>
    </source>
</evidence>
<dbReference type="AlphaFoldDB" id="A0AAD1UB41"/>
<dbReference type="PANTHER" id="PTHR31596">
    <property type="entry name" value="T-CELL ACTIVATION INHIBITOR, MITOCHONDRIAL"/>
    <property type="match status" value="1"/>
</dbReference>
<dbReference type="GO" id="GO:0005739">
    <property type="term" value="C:mitochondrion"/>
    <property type="evidence" value="ECO:0007669"/>
    <property type="project" value="TreeGrafter"/>
</dbReference>
<keyword evidence="3" id="KW-1185">Reference proteome</keyword>
<feature type="domain" description="DUF4460" evidence="1">
    <location>
        <begin position="44"/>
        <end position="123"/>
    </location>
</feature>
<dbReference type="Pfam" id="PF14687">
    <property type="entry name" value="DUF4460"/>
    <property type="match status" value="1"/>
</dbReference>
<name>A0AAD1UB41_EUPCR</name>
<reference evidence="2" key="1">
    <citation type="submission" date="2023-07" db="EMBL/GenBank/DDBJ databases">
        <authorList>
            <consortium name="AG Swart"/>
            <person name="Singh M."/>
            <person name="Singh A."/>
            <person name="Seah K."/>
            <person name="Emmerich C."/>
        </authorList>
    </citation>
    <scope>NUCLEOTIDE SEQUENCE</scope>
    <source>
        <strain evidence="2">DP1</strain>
    </source>
</reference>
<sequence length="499" mass="59263">MFSKLLLRSTRSKFGSAGLIRPQIYQPRIPLSFTTLRPFSSLQSRMAIKAQLKEFYKFTHPDLFGNAPEKIQETNSESMKVLNEFLRNISTESTHVDGLQLTFYVKPDDELTIEKLKEKGIKFEEAKGEAKKEIEKERESQYGKMNISLDGIKNTAVREVRRKHYEITVNTLIESIQDFWEKEEKGELELDDEFDFSTFGEMKHDWQHTAKPQSKGELKRDIKDRREYIETRSRERFYEDFQKLVVKNVYRDKYGLPKDLNVRPPDKYMVQAVKDSYVAERTDLLQKYSVDPNLVFFHHELEDLEIGYCIKRLHGEHLEPEHRELFKKKLNYISQKLAVSRPEIMLMFGKFQEYFALAPGFIHVPIEFEVDEFNEFLNANLETHRAKTARFIREYKEFETIEKEVCKMLSLEGIERRMNNDFIEMQDHLLAIKHFRKFVKNNPDLLFPISRLTSLNRHILIGNEYQIHSDYMIEIPCKFKDRELEEFLLEAQAELGFSA</sequence>
<evidence type="ECO:0000313" key="2">
    <source>
        <dbReference type="EMBL" id="CAI2365814.1"/>
    </source>
</evidence>
<dbReference type="Proteomes" id="UP001295684">
    <property type="component" value="Unassembled WGS sequence"/>
</dbReference>
<evidence type="ECO:0000259" key="1">
    <source>
        <dbReference type="Pfam" id="PF14687"/>
    </source>
</evidence>
<dbReference type="EMBL" id="CAMPGE010006901">
    <property type="protein sequence ID" value="CAI2365814.1"/>
    <property type="molecule type" value="Genomic_DNA"/>
</dbReference>
<dbReference type="InterPro" id="IPR028031">
    <property type="entry name" value="DUF4460"/>
</dbReference>
<comment type="caution">
    <text evidence="2">The sequence shown here is derived from an EMBL/GenBank/DDBJ whole genome shotgun (WGS) entry which is preliminary data.</text>
</comment>